<dbReference type="PANTHER" id="PTHR18968">
    <property type="entry name" value="THIAMINE PYROPHOSPHATE ENZYMES"/>
    <property type="match status" value="1"/>
</dbReference>
<reference evidence="3 4" key="1">
    <citation type="journal article" date="2019" name="Int. J. Syst. Evol. Microbiol.">
        <title>The Global Catalogue of Microorganisms (GCM) 10K type strain sequencing project: providing services to taxonomists for standard genome sequencing and annotation.</title>
        <authorList>
            <consortium name="The Broad Institute Genomics Platform"/>
            <consortium name="The Broad Institute Genome Sequencing Center for Infectious Disease"/>
            <person name="Wu L."/>
            <person name="Ma J."/>
        </authorList>
    </citation>
    <scope>NUCLEOTIDE SEQUENCE [LARGE SCALE GENOMIC DNA]</scope>
    <source>
        <strain evidence="3 4">NBRC 111368</strain>
    </source>
</reference>
<dbReference type="GO" id="GO:0044272">
    <property type="term" value="P:sulfur compound biosynthetic process"/>
    <property type="evidence" value="ECO:0007669"/>
    <property type="project" value="UniProtKB-ARBA"/>
</dbReference>
<dbReference type="InterPro" id="IPR029061">
    <property type="entry name" value="THDP-binding"/>
</dbReference>
<evidence type="ECO:0000259" key="2">
    <source>
        <dbReference type="Pfam" id="PF02776"/>
    </source>
</evidence>
<evidence type="ECO:0000313" key="3">
    <source>
        <dbReference type="EMBL" id="MFC6724443.1"/>
    </source>
</evidence>
<gene>
    <name evidence="3" type="ORF">ACFQE1_08665</name>
</gene>
<dbReference type="PANTHER" id="PTHR18968:SF13">
    <property type="entry name" value="ACETOLACTATE SYNTHASE CATALYTIC SUBUNIT, MITOCHONDRIAL"/>
    <property type="match status" value="1"/>
</dbReference>
<dbReference type="Gene3D" id="3.40.50.970">
    <property type="match status" value="1"/>
</dbReference>
<dbReference type="InterPro" id="IPR012001">
    <property type="entry name" value="Thiamin_PyroP_enz_TPP-bd_dom"/>
</dbReference>
<dbReference type="EMBL" id="JBHSWU010000184">
    <property type="protein sequence ID" value="MFC6724443.1"/>
    <property type="molecule type" value="Genomic_DNA"/>
</dbReference>
<protein>
    <submittedName>
        <fullName evidence="3">Thiamine pyrophosphate-binding protein</fullName>
    </submittedName>
</protein>
<comment type="caution">
    <text evidence="3">The sequence shown here is derived from an EMBL/GenBank/DDBJ whole genome shotgun (WGS) entry which is preliminary data.</text>
</comment>
<dbReference type="SUPFAM" id="SSF52518">
    <property type="entry name" value="Thiamin diphosphate-binding fold (THDP-binding)"/>
    <property type="match status" value="1"/>
</dbReference>
<accession>A0ABD5RZJ7</accession>
<proteinExistence type="inferred from homology"/>
<feature type="domain" description="Thiamine pyrophosphate enzyme N-terminal TPP-binding" evidence="2">
    <location>
        <begin position="1"/>
        <end position="117"/>
    </location>
</feature>
<dbReference type="InterPro" id="IPR045229">
    <property type="entry name" value="TPP_enz"/>
</dbReference>
<dbReference type="AlphaFoldDB" id="A0ABD5RZJ7"/>
<sequence>MRGSDLLAEMLVREGVETIFTLMSEEITSFTATLRTRWDDEVDVVQTRHEQSAVAMADGYARTGGEIGVAAVGRGPAVAQTGTALVTAQKSGSDVLVVVPERPRAATVDHLNKEFRQQSYLETLVDTVLSVRSEDAFVPKLADAFFRLHNGDGPVVVQIPWDLLDSEVGGTDDWQRKLDEARQRTASDARLHPERAGIREAVDL</sequence>
<name>A0ABD5RZJ7_9EURY</name>
<feature type="non-terminal residue" evidence="3">
    <location>
        <position position="204"/>
    </location>
</feature>
<evidence type="ECO:0000313" key="4">
    <source>
        <dbReference type="Proteomes" id="UP001596328"/>
    </source>
</evidence>
<dbReference type="Proteomes" id="UP001596328">
    <property type="component" value="Unassembled WGS sequence"/>
</dbReference>
<keyword evidence="4" id="KW-1185">Reference proteome</keyword>
<dbReference type="GO" id="GO:0019752">
    <property type="term" value="P:carboxylic acid metabolic process"/>
    <property type="evidence" value="ECO:0007669"/>
    <property type="project" value="UniProtKB-ARBA"/>
</dbReference>
<evidence type="ECO:0000256" key="1">
    <source>
        <dbReference type="ARBA" id="ARBA00007812"/>
    </source>
</evidence>
<dbReference type="CDD" id="cd07035">
    <property type="entry name" value="TPP_PYR_POX_like"/>
    <property type="match status" value="1"/>
</dbReference>
<dbReference type="Pfam" id="PF02776">
    <property type="entry name" value="TPP_enzyme_N"/>
    <property type="match status" value="1"/>
</dbReference>
<comment type="similarity">
    <text evidence="1">Belongs to the TPP enzyme family.</text>
</comment>
<organism evidence="3 4">
    <name type="scientific">Halobium palmae</name>
    <dbReference type="NCBI Taxonomy" id="1776492"/>
    <lineage>
        <taxon>Archaea</taxon>
        <taxon>Methanobacteriati</taxon>
        <taxon>Methanobacteriota</taxon>
        <taxon>Stenosarchaea group</taxon>
        <taxon>Halobacteria</taxon>
        <taxon>Halobacteriales</taxon>
        <taxon>Haloferacaceae</taxon>
        <taxon>Halobium</taxon>
    </lineage>
</organism>